<dbReference type="Pfam" id="PF01182">
    <property type="entry name" value="Glucosamine_iso"/>
    <property type="match status" value="1"/>
</dbReference>
<dbReference type="RefSeq" id="WP_343991257.1">
    <property type="nucleotide sequence ID" value="NZ_BAAALG010000002.1"/>
</dbReference>
<keyword evidence="7" id="KW-0378">Hydrolase</keyword>
<evidence type="ECO:0000256" key="4">
    <source>
        <dbReference type="ARBA" id="ARBA00010662"/>
    </source>
</evidence>
<accession>A0ABP4E822</accession>
<comment type="function">
    <text evidence="2 7">Hydrolysis of 6-phosphogluconolactone to 6-phosphogluconate.</text>
</comment>
<evidence type="ECO:0000256" key="2">
    <source>
        <dbReference type="ARBA" id="ARBA00002681"/>
    </source>
</evidence>
<dbReference type="InterPro" id="IPR006148">
    <property type="entry name" value="Glc/Gal-6P_isomerase"/>
</dbReference>
<sequence>MTGRVLPDPPTLAREVANALIQRLAEAQAAGRVPSVALTGGTIATEIHRELAELGPGSAVQWHLVDFWWGDERFVPAGSADRNDAEVLRILADLGAASERLHPMPAVTVGCGSVHQAAARYGDELRRHGSQPGTAGEFEVVMLGVGPDGHVASLFPGHPALDAEAVAVGVTDSPKPPPQRITLTLPALNRARAVWFVASGTTKAEAVAAAHRPGPVTENPARGVSGRLETIWWMDADAASLR</sequence>
<protein>
    <recommendedName>
        <fullName evidence="6 7">6-phosphogluconolactonase</fullName>
        <shortName evidence="7">6PGL</shortName>
        <ecNumber evidence="5 7">3.1.1.31</ecNumber>
    </recommendedName>
</protein>
<evidence type="ECO:0000256" key="1">
    <source>
        <dbReference type="ARBA" id="ARBA00000832"/>
    </source>
</evidence>
<dbReference type="EMBL" id="BAAALG010000002">
    <property type="protein sequence ID" value="GAA1093559.1"/>
    <property type="molecule type" value="Genomic_DNA"/>
</dbReference>
<name>A0ABP4E822_9ACTN</name>
<dbReference type="SUPFAM" id="SSF100950">
    <property type="entry name" value="NagB/RpiA/CoA transferase-like"/>
    <property type="match status" value="1"/>
</dbReference>
<dbReference type="CDD" id="cd01400">
    <property type="entry name" value="6PGL"/>
    <property type="match status" value="1"/>
</dbReference>
<feature type="domain" description="Glucosamine/galactosamine-6-phosphate isomerase" evidence="8">
    <location>
        <begin position="8"/>
        <end position="232"/>
    </location>
</feature>
<comment type="catalytic activity">
    <reaction evidence="1 7">
        <text>6-phospho-D-glucono-1,5-lactone + H2O = 6-phospho-D-gluconate + H(+)</text>
        <dbReference type="Rhea" id="RHEA:12556"/>
        <dbReference type="ChEBI" id="CHEBI:15377"/>
        <dbReference type="ChEBI" id="CHEBI:15378"/>
        <dbReference type="ChEBI" id="CHEBI:57955"/>
        <dbReference type="ChEBI" id="CHEBI:58759"/>
        <dbReference type="EC" id="3.1.1.31"/>
    </reaction>
</comment>
<dbReference type="InterPro" id="IPR039104">
    <property type="entry name" value="6PGL"/>
</dbReference>
<dbReference type="NCBIfam" id="TIGR01198">
    <property type="entry name" value="pgl"/>
    <property type="match status" value="1"/>
</dbReference>
<comment type="pathway">
    <text evidence="3 7">Carbohydrate degradation; pentose phosphate pathway; D-ribulose 5-phosphate from D-glucose 6-phosphate (oxidative stage): step 2/3.</text>
</comment>
<evidence type="ECO:0000256" key="7">
    <source>
        <dbReference type="RuleBase" id="RU365095"/>
    </source>
</evidence>
<reference evidence="10" key="1">
    <citation type="journal article" date="2019" name="Int. J. Syst. Evol. Microbiol.">
        <title>The Global Catalogue of Microorganisms (GCM) 10K type strain sequencing project: providing services to taxonomists for standard genome sequencing and annotation.</title>
        <authorList>
            <consortium name="The Broad Institute Genomics Platform"/>
            <consortium name="The Broad Institute Genome Sequencing Center for Infectious Disease"/>
            <person name="Wu L."/>
            <person name="Ma J."/>
        </authorList>
    </citation>
    <scope>NUCLEOTIDE SEQUENCE [LARGE SCALE GENOMIC DNA]</scope>
    <source>
        <strain evidence="10">JCM 13008</strain>
    </source>
</reference>
<comment type="caution">
    <text evidence="9">The sequence shown here is derived from an EMBL/GenBank/DDBJ whole genome shotgun (WGS) entry which is preliminary data.</text>
</comment>
<comment type="similarity">
    <text evidence="4 7">Belongs to the glucosamine/galactosamine-6-phosphate isomerase family. 6-phosphogluconolactonase subfamily.</text>
</comment>
<dbReference type="PANTHER" id="PTHR11054:SF0">
    <property type="entry name" value="6-PHOSPHOGLUCONOLACTONASE"/>
    <property type="match status" value="1"/>
</dbReference>
<keyword evidence="10" id="KW-1185">Reference proteome</keyword>
<organism evidence="9 10">
    <name type="scientific">Nocardioides dubius</name>
    <dbReference type="NCBI Taxonomy" id="317019"/>
    <lineage>
        <taxon>Bacteria</taxon>
        <taxon>Bacillati</taxon>
        <taxon>Actinomycetota</taxon>
        <taxon>Actinomycetes</taxon>
        <taxon>Propionibacteriales</taxon>
        <taxon>Nocardioidaceae</taxon>
        <taxon>Nocardioides</taxon>
    </lineage>
</organism>
<evidence type="ECO:0000313" key="9">
    <source>
        <dbReference type="EMBL" id="GAA1093559.1"/>
    </source>
</evidence>
<dbReference type="Gene3D" id="3.40.50.1360">
    <property type="match status" value="1"/>
</dbReference>
<evidence type="ECO:0000259" key="8">
    <source>
        <dbReference type="Pfam" id="PF01182"/>
    </source>
</evidence>
<dbReference type="Proteomes" id="UP001501581">
    <property type="component" value="Unassembled WGS sequence"/>
</dbReference>
<dbReference type="InterPro" id="IPR005900">
    <property type="entry name" value="6-phosphogluconolactonase_DevB"/>
</dbReference>
<dbReference type="InterPro" id="IPR037171">
    <property type="entry name" value="NagB/RpiA_transferase-like"/>
</dbReference>
<dbReference type="PANTHER" id="PTHR11054">
    <property type="entry name" value="6-PHOSPHOGLUCONOLACTONASE"/>
    <property type="match status" value="1"/>
</dbReference>
<gene>
    <name evidence="7 9" type="primary">pgl</name>
    <name evidence="9" type="ORF">GCM10009668_06270</name>
</gene>
<dbReference type="EC" id="3.1.1.31" evidence="5 7"/>
<evidence type="ECO:0000256" key="6">
    <source>
        <dbReference type="ARBA" id="ARBA00020337"/>
    </source>
</evidence>
<evidence type="ECO:0000256" key="5">
    <source>
        <dbReference type="ARBA" id="ARBA00013198"/>
    </source>
</evidence>
<proteinExistence type="inferred from homology"/>
<evidence type="ECO:0000313" key="10">
    <source>
        <dbReference type="Proteomes" id="UP001501581"/>
    </source>
</evidence>
<evidence type="ECO:0000256" key="3">
    <source>
        <dbReference type="ARBA" id="ARBA00004961"/>
    </source>
</evidence>